<sequence>ENFHISIVRQICFCIQVSNFILISHGKRVRVDCNGSLKKKKKPNSIAE</sequence>
<evidence type="ECO:0000313" key="1">
    <source>
        <dbReference type="EMBL" id="CDW22312.1"/>
    </source>
</evidence>
<dbReference type="AlphaFoldDB" id="A0A0K2T9R9"/>
<organism evidence="1">
    <name type="scientific">Lepeophtheirus salmonis</name>
    <name type="common">Salmon louse</name>
    <name type="synonym">Caligus salmonis</name>
    <dbReference type="NCBI Taxonomy" id="72036"/>
    <lineage>
        <taxon>Eukaryota</taxon>
        <taxon>Metazoa</taxon>
        <taxon>Ecdysozoa</taxon>
        <taxon>Arthropoda</taxon>
        <taxon>Crustacea</taxon>
        <taxon>Multicrustacea</taxon>
        <taxon>Hexanauplia</taxon>
        <taxon>Copepoda</taxon>
        <taxon>Siphonostomatoida</taxon>
        <taxon>Caligidae</taxon>
        <taxon>Lepeophtheirus</taxon>
    </lineage>
</organism>
<feature type="non-terminal residue" evidence="1">
    <location>
        <position position="1"/>
    </location>
</feature>
<proteinExistence type="predicted"/>
<accession>A0A0K2T9R9</accession>
<dbReference type="EMBL" id="HACA01004951">
    <property type="protein sequence ID" value="CDW22312.1"/>
    <property type="molecule type" value="Transcribed_RNA"/>
</dbReference>
<protein>
    <submittedName>
        <fullName evidence="1">Uncharacterized protein</fullName>
    </submittedName>
</protein>
<reference evidence="1" key="1">
    <citation type="submission" date="2014-05" db="EMBL/GenBank/DDBJ databases">
        <authorList>
            <person name="Chronopoulou M."/>
        </authorList>
    </citation>
    <scope>NUCLEOTIDE SEQUENCE</scope>
    <source>
        <tissue evidence="1">Whole organism</tissue>
    </source>
</reference>
<name>A0A0K2T9R9_LEPSM</name>